<protein>
    <submittedName>
        <fullName evidence="1">Uncharacterized protein</fullName>
    </submittedName>
</protein>
<accession>A0ABQ1SB64</accession>
<reference evidence="2" key="1">
    <citation type="journal article" date="2019" name="Int. J. Syst. Evol. Microbiol.">
        <title>The Global Catalogue of Microorganisms (GCM) 10K type strain sequencing project: providing services to taxonomists for standard genome sequencing and annotation.</title>
        <authorList>
            <consortium name="The Broad Institute Genomics Platform"/>
            <consortium name="The Broad Institute Genome Sequencing Center for Infectious Disease"/>
            <person name="Wu L."/>
            <person name="Ma J."/>
        </authorList>
    </citation>
    <scope>NUCLEOTIDE SEQUENCE [LARGE SCALE GENOMIC DNA]</scope>
    <source>
        <strain evidence="2">CGMCC 1.11013</strain>
    </source>
</reference>
<gene>
    <name evidence="1" type="ORF">GCM10010985_61130</name>
</gene>
<proteinExistence type="predicted"/>
<evidence type="ECO:0000313" key="1">
    <source>
        <dbReference type="EMBL" id="GGD98146.1"/>
    </source>
</evidence>
<comment type="caution">
    <text evidence="1">The sequence shown here is derived from an EMBL/GenBank/DDBJ whole genome shotgun (WGS) entry which is preliminary data.</text>
</comment>
<organism evidence="1 2">
    <name type="scientific">Caballeronia grimmiae</name>
    <dbReference type="NCBI Taxonomy" id="1071679"/>
    <lineage>
        <taxon>Bacteria</taxon>
        <taxon>Pseudomonadati</taxon>
        <taxon>Pseudomonadota</taxon>
        <taxon>Betaproteobacteria</taxon>
        <taxon>Burkholderiales</taxon>
        <taxon>Burkholderiaceae</taxon>
        <taxon>Caballeronia</taxon>
    </lineage>
</organism>
<sequence>MQTVDHATFQDLRWTILHEGVRIYGDNYPDPIATHTTFAATRWEKRASLIKMGKRANRAHE</sequence>
<dbReference type="EMBL" id="BMEG01000024">
    <property type="protein sequence ID" value="GGD98146.1"/>
    <property type="molecule type" value="Genomic_DNA"/>
</dbReference>
<keyword evidence="2" id="KW-1185">Reference proteome</keyword>
<dbReference type="Proteomes" id="UP000597138">
    <property type="component" value="Unassembled WGS sequence"/>
</dbReference>
<name>A0ABQ1SB64_9BURK</name>
<evidence type="ECO:0000313" key="2">
    <source>
        <dbReference type="Proteomes" id="UP000597138"/>
    </source>
</evidence>